<evidence type="ECO:0000313" key="2">
    <source>
        <dbReference type="EMBL" id="MFD1609662.1"/>
    </source>
</evidence>
<keyword evidence="1" id="KW-0812">Transmembrane</keyword>
<evidence type="ECO:0000313" key="3">
    <source>
        <dbReference type="Proteomes" id="UP001597221"/>
    </source>
</evidence>
<organism evidence="2 3">
    <name type="scientific">Oceanobacillus luteolus</name>
    <dbReference type="NCBI Taxonomy" id="1274358"/>
    <lineage>
        <taxon>Bacteria</taxon>
        <taxon>Bacillati</taxon>
        <taxon>Bacillota</taxon>
        <taxon>Bacilli</taxon>
        <taxon>Bacillales</taxon>
        <taxon>Bacillaceae</taxon>
        <taxon>Oceanobacillus</taxon>
    </lineage>
</organism>
<comment type="caution">
    <text evidence="2">The sequence shown here is derived from an EMBL/GenBank/DDBJ whole genome shotgun (WGS) entry which is preliminary data.</text>
</comment>
<feature type="transmembrane region" description="Helical" evidence="1">
    <location>
        <begin position="179"/>
        <end position="198"/>
    </location>
</feature>
<evidence type="ECO:0000256" key="1">
    <source>
        <dbReference type="SAM" id="Phobius"/>
    </source>
</evidence>
<proteinExistence type="predicted"/>
<gene>
    <name evidence="2" type="ORF">ACFSBH_18750</name>
</gene>
<sequence>MLRKYRHWKRKRAINKVKPGDGHPLKEYRWWEIFTRSVFYMRIVEEDIENVYAVNVDYFNEDETTELYLNGKHHATSNLPATFPVADGYIEVATTTFGLKRMHYVTADGTEQQLAPHPRSMEGLRMKFDQRFPGISKLIGIAAIIILLVSLVLGLPQLVALISQIDFISDRFGTFESPIVLSDWLNMTLVVGGTLAALERAITLRSHWLIDMETWWDD</sequence>
<accession>A0ABW4HX44</accession>
<name>A0ABW4HX44_9BACI</name>
<feature type="transmembrane region" description="Helical" evidence="1">
    <location>
        <begin position="135"/>
        <end position="159"/>
    </location>
</feature>
<keyword evidence="1" id="KW-0472">Membrane</keyword>
<keyword evidence="1" id="KW-1133">Transmembrane helix</keyword>
<dbReference type="Proteomes" id="UP001597221">
    <property type="component" value="Unassembled WGS sequence"/>
</dbReference>
<dbReference type="RefSeq" id="WP_251516775.1">
    <property type="nucleotide sequence ID" value="NZ_JAMBON010000040.1"/>
</dbReference>
<keyword evidence="3" id="KW-1185">Reference proteome</keyword>
<reference evidence="3" key="1">
    <citation type="journal article" date="2019" name="Int. J. Syst. Evol. Microbiol.">
        <title>The Global Catalogue of Microorganisms (GCM) 10K type strain sequencing project: providing services to taxonomists for standard genome sequencing and annotation.</title>
        <authorList>
            <consortium name="The Broad Institute Genomics Platform"/>
            <consortium name="The Broad Institute Genome Sequencing Center for Infectious Disease"/>
            <person name="Wu L."/>
            <person name="Ma J."/>
        </authorList>
    </citation>
    <scope>NUCLEOTIDE SEQUENCE [LARGE SCALE GENOMIC DNA]</scope>
    <source>
        <strain evidence="3">CGMCC 1.12376</strain>
    </source>
</reference>
<dbReference type="EMBL" id="JBHUDE010000161">
    <property type="protein sequence ID" value="MFD1609662.1"/>
    <property type="molecule type" value="Genomic_DNA"/>
</dbReference>
<protein>
    <submittedName>
        <fullName evidence="2">Uncharacterized protein</fullName>
    </submittedName>
</protein>